<dbReference type="EMBL" id="CP142149">
    <property type="protein sequence ID" value="WSE28209.1"/>
    <property type="molecule type" value="Genomic_DNA"/>
</dbReference>
<dbReference type="Proteomes" id="UP001330812">
    <property type="component" value="Chromosome"/>
</dbReference>
<proteinExistence type="predicted"/>
<evidence type="ECO:0000313" key="3">
    <source>
        <dbReference type="EMBL" id="WSE28209.1"/>
    </source>
</evidence>
<dbReference type="Gene3D" id="2.60.40.20">
    <property type="entry name" value="Alpha-amylase inhibitor"/>
    <property type="match status" value="1"/>
</dbReference>
<feature type="signal peptide" evidence="2">
    <location>
        <begin position="1"/>
        <end position="27"/>
    </location>
</feature>
<evidence type="ECO:0000313" key="4">
    <source>
        <dbReference type="Proteomes" id="UP001330812"/>
    </source>
</evidence>
<feature type="chain" id="PRO_5045820400" evidence="2">
    <location>
        <begin position="28"/>
        <end position="132"/>
    </location>
</feature>
<sequence length="132" mass="14164">MRNLTISCAVAGLAAIGIVGLSPSASAAQRDVWAGYHPTTVLRTESSSDAATSSNAKFSPQENAPTCIEVTNEDEGTFSTTIYLINECTTTERIRLIMDRGGDSDCETMFLHSGWQFTSDGVDPTLNHIELC</sequence>
<organism evidence="3 4">
    <name type="scientific">Amycolatopsis rhabdoformis</name>
    <dbReference type="NCBI Taxonomy" id="1448059"/>
    <lineage>
        <taxon>Bacteria</taxon>
        <taxon>Bacillati</taxon>
        <taxon>Actinomycetota</taxon>
        <taxon>Actinomycetes</taxon>
        <taxon>Pseudonocardiales</taxon>
        <taxon>Pseudonocardiaceae</taxon>
        <taxon>Amycolatopsis</taxon>
    </lineage>
</organism>
<evidence type="ECO:0000256" key="2">
    <source>
        <dbReference type="SAM" id="SignalP"/>
    </source>
</evidence>
<dbReference type="RefSeq" id="WP_326567213.1">
    <property type="nucleotide sequence ID" value="NZ_CP142149.1"/>
</dbReference>
<keyword evidence="4" id="KW-1185">Reference proteome</keyword>
<dbReference type="InterPro" id="IPR036379">
    <property type="entry name" value="A-amylase_inhib_sf"/>
</dbReference>
<accession>A0ABZ1I220</accession>
<feature type="region of interest" description="Disordered" evidence="1">
    <location>
        <begin position="44"/>
        <end position="64"/>
    </location>
</feature>
<evidence type="ECO:0000256" key="1">
    <source>
        <dbReference type="SAM" id="MobiDB-lite"/>
    </source>
</evidence>
<reference evidence="3 4" key="1">
    <citation type="journal article" date="2015" name="Int. J. Syst. Evol. Microbiol.">
        <title>Amycolatopsis rhabdoformis sp. nov., an actinomycete isolated from a tropical forest soil.</title>
        <authorList>
            <person name="Souza W.R."/>
            <person name="Silva R.E."/>
            <person name="Goodfellow M."/>
            <person name="Busarakam K."/>
            <person name="Figueiro F.S."/>
            <person name="Ferreira D."/>
            <person name="Rodrigues-Filho E."/>
            <person name="Moraes L.A.B."/>
            <person name="Zucchi T.D."/>
        </authorList>
    </citation>
    <scope>NUCLEOTIDE SEQUENCE [LARGE SCALE GENOMIC DNA]</scope>
    <source>
        <strain evidence="3 4">NCIMB 14900</strain>
    </source>
</reference>
<gene>
    <name evidence="3" type="ORF">VSH64_36025</name>
</gene>
<name>A0ABZ1I220_9PSEU</name>
<protein>
    <submittedName>
        <fullName evidence="3">Uncharacterized protein</fullName>
    </submittedName>
</protein>
<keyword evidence="2" id="KW-0732">Signal</keyword>